<dbReference type="FunFam" id="3.40.640.10:FF:000033">
    <property type="entry name" value="Aspartate aminotransferase"/>
    <property type="match status" value="1"/>
</dbReference>
<dbReference type="InterPro" id="IPR004839">
    <property type="entry name" value="Aminotransferase_I/II_large"/>
</dbReference>
<sequence length="400" mass="43400">MPALAQRLQEIVISGSTRMSIRARELREAGHKVISLTVGEPDFATPPHAIEAAHQAALAGKTKYPPNDGWPELKAAVQRKFRRENGLDYALDEIIVANGGKQIILDGILATVDPGDEIVIPTPFWSAYADIGKLAGGVPVLVPCPQNNGFKLRPEDLDAAITPRTKWVTLNFPNNPSGAALTRDEVAALAAVLMRHPHVWVLSDEMYEHISYVDTGFHSIAAVEPGLRDRTLTVSGASKTYAMTGWRVGFGGGPRALVKAMTNMQSQTTNGIATVAQAATIAALDGPQELVEERRRIYRERRDIVVEMLNQAPGLQCHKPEGAFYVYPSVAGCLGKTTAGGRRLETDEDVAMALLEENHVATVSGAAYSMSPYIRLSYATDTETLREACARIQDFCRGLK</sequence>
<dbReference type="CDD" id="cd00609">
    <property type="entry name" value="AAT_like"/>
    <property type="match status" value="1"/>
</dbReference>
<protein>
    <recommendedName>
        <fullName evidence="8">Aminotransferase</fullName>
        <ecNumber evidence="8">2.6.1.-</ecNumber>
    </recommendedName>
</protein>
<keyword evidence="4 8" id="KW-0032">Aminotransferase</keyword>
<comment type="similarity">
    <text evidence="2 8">Belongs to the class-I pyridoxal-phosphate-dependent aminotransferase family.</text>
</comment>
<dbReference type="EC" id="2.6.1.-" evidence="8"/>
<dbReference type="RefSeq" id="WP_073135887.1">
    <property type="nucleotide sequence ID" value="NZ_FQZF01000016.1"/>
</dbReference>
<organism evidence="10 11">
    <name type="scientific">Muricoccus roseus</name>
    <dbReference type="NCBI Taxonomy" id="198092"/>
    <lineage>
        <taxon>Bacteria</taxon>
        <taxon>Pseudomonadati</taxon>
        <taxon>Pseudomonadota</taxon>
        <taxon>Alphaproteobacteria</taxon>
        <taxon>Acetobacterales</taxon>
        <taxon>Roseomonadaceae</taxon>
        <taxon>Muricoccus</taxon>
    </lineage>
</organism>
<dbReference type="AlphaFoldDB" id="A0A1M6KFC1"/>
<dbReference type="PROSITE" id="PS00105">
    <property type="entry name" value="AA_TRANSFER_CLASS_1"/>
    <property type="match status" value="1"/>
</dbReference>
<evidence type="ECO:0000256" key="5">
    <source>
        <dbReference type="ARBA" id="ARBA00022679"/>
    </source>
</evidence>
<dbReference type="InterPro" id="IPR004838">
    <property type="entry name" value="NHTrfase_class1_PyrdxlP-BS"/>
</dbReference>
<dbReference type="SUPFAM" id="SSF53383">
    <property type="entry name" value="PLP-dependent transferases"/>
    <property type="match status" value="1"/>
</dbReference>
<dbReference type="InterPro" id="IPR015422">
    <property type="entry name" value="PyrdxlP-dep_Trfase_small"/>
</dbReference>
<evidence type="ECO:0000256" key="2">
    <source>
        <dbReference type="ARBA" id="ARBA00007441"/>
    </source>
</evidence>
<keyword evidence="5 8" id="KW-0808">Transferase</keyword>
<proteinExistence type="inferred from homology"/>
<evidence type="ECO:0000256" key="1">
    <source>
        <dbReference type="ARBA" id="ARBA00001933"/>
    </source>
</evidence>
<dbReference type="EMBL" id="FQZF01000016">
    <property type="protein sequence ID" value="SHJ57673.1"/>
    <property type="molecule type" value="Genomic_DNA"/>
</dbReference>
<dbReference type="GO" id="GO:0004069">
    <property type="term" value="F:L-aspartate:2-oxoglutarate aminotransferase activity"/>
    <property type="evidence" value="ECO:0007669"/>
    <property type="project" value="UniProtKB-EC"/>
</dbReference>
<evidence type="ECO:0000313" key="11">
    <source>
        <dbReference type="Proteomes" id="UP000184387"/>
    </source>
</evidence>
<evidence type="ECO:0000256" key="3">
    <source>
        <dbReference type="ARBA" id="ARBA00011738"/>
    </source>
</evidence>
<accession>A0A1M6KFC1</accession>
<dbReference type="InterPro" id="IPR015424">
    <property type="entry name" value="PyrdxlP-dep_Trfase"/>
</dbReference>
<evidence type="ECO:0000313" key="10">
    <source>
        <dbReference type="EMBL" id="SHJ57673.1"/>
    </source>
</evidence>
<gene>
    <name evidence="10" type="ORF">SAMN02745194_02881</name>
</gene>
<evidence type="ECO:0000259" key="9">
    <source>
        <dbReference type="Pfam" id="PF00155"/>
    </source>
</evidence>
<dbReference type="OrthoDB" id="9763453at2"/>
<dbReference type="Gene3D" id="3.90.1150.10">
    <property type="entry name" value="Aspartate Aminotransferase, domain 1"/>
    <property type="match status" value="1"/>
</dbReference>
<evidence type="ECO:0000256" key="6">
    <source>
        <dbReference type="ARBA" id="ARBA00022898"/>
    </source>
</evidence>
<reference evidence="10 11" key="1">
    <citation type="submission" date="2016-11" db="EMBL/GenBank/DDBJ databases">
        <authorList>
            <person name="Jaros S."/>
            <person name="Januszkiewicz K."/>
            <person name="Wedrychowicz H."/>
        </authorList>
    </citation>
    <scope>NUCLEOTIDE SEQUENCE [LARGE SCALE GENOMIC DNA]</scope>
    <source>
        <strain evidence="10 11">DSM 14916</strain>
    </source>
</reference>
<dbReference type="GO" id="GO:0030170">
    <property type="term" value="F:pyridoxal phosphate binding"/>
    <property type="evidence" value="ECO:0007669"/>
    <property type="project" value="InterPro"/>
</dbReference>
<dbReference type="STRING" id="198092.SAMN02745194_02881"/>
<name>A0A1M6KFC1_9PROT</name>
<evidence type="ECO:0000256" key="8">
    <source>
        <dbReference type="RuleBase" id="RU000481"/>
    </source>
</evidence>
<evidence type="ECO:0000256" key="4">
    <source>
        <dbReference type="ARBA" id="ARBA00022576"/>
    </source>
</evidence>
<dbReference type="Pfam" id="PF00155">
    <property type="entry name" value="Aminotran_1_2"/>
    <property type="match status" value="1"/>
</dbReference>
<keyword evidence="11" id="KW-1185">Reference proteome</keyword>
<dbReference type="Gene3D" id="3.40.640.10">
    <property type="entry name" value="Type I PLP-dependent aspartate aminotransferase-like (Major domain)"/>
    <property type="match status" value="1"/>
</dbReference>
<dbReference type="GO" id="GO:0006520">
    <property type="term" value="P:amino acid metabolic process"/>
    <property type="evidence" value="ECO:0007669"/>
    <property type="project" value="InterPro"/>
</dbReference>
<feature type="domain" description="Aminotransferase class I/classII large" evidence="9">
    <location>
        <begin position="32"/>
        <end position="392"/>
    </location>
</feature>
<keyword evidence="6" id="KW-0663">Pyridoxal phosphate</keyword>
<dbReference type="Proteomes" id="UP000184387">
    <property type="component" value="Unassembled WGS sequence"/>
</dbReference>
<dbReference type="InterPro" id="IPR015421">
    <property type="entry name" value="PyrdxlP-dep_Trfase_major"/>
</dbReference>
<dbReference type="PANTHER" id="PTHR46383">
    <property type="entry name" value="ASPARTATE AMINOTRANSFERASE"/>
    <property type="match status" value="1"/>
</dbReference>
<comment type="cofactor">
    <cofactor evidence="1 8">
        <name>pyridoxal 5'-phosphate</name>
        <dbReference type="ChEBI" id="CHEBI:597326"/>
    </cofactor>
</comment>
<dbReference type="InterPro" id="IPR050596">
    <property type="entry name" value="AspAT/PAT-like"/>
</dbReference>
<dbReference type="PANTHER" id="PTHR46383:SF1">
    <property type="entry name" value="ASPARTATE AMINOTRANSFERASE"/>
    <property type="match status" value="1"/>
</dbReference>
<comment type="catalytic activity">
    <reaction evidence="7">
        <text>L-aspartate + 2-oxoglutarate = oxaloacetate + L-glutamate</text>
        <dbReference type="Rhea" id="RHEA:21824"/>
        <dbReference type="ChEBI" id="CHEBI:16452"/>
        <dbReference type="ChEBI" id="CHEBI:16810"/>
        <dbReference type="ChEBI" id="CHEBI:29985"/>
        <dbReference type="ChEBI" id="CHEBI:29991"/>
        <dbReference type="EC" id="2.6.1.1"/>
    </reaction>
</comment>
<evidence type="ECO:0000256" key="7">
    <source>
        <dbReference type="ARBA" id="ARBA00049185"/>
    </source>
</evidence>
<comment type="subunit">
    <text evidence="3">Homodimer.</text>
</comment>